<sequence length="377" mass="40216">MKPIGIFVHHQGRGHAERIAALVRALPRPRPVTIFCARDDIFGALPDTARVRLIPSLFQASDDPVPPALNAVRVPDTLHCAPLGWPGIRTATAAITSWFAEADPALFVTDVSAELAQLARICSVPHVAVLQHGDRSDPGHMAAYEGAAGLLAPFHEDLAQPFWPDWMRARTFHAPGIGTPAAAPTREAARARLGVGAERLTLVLSGGGGSGAPLAPISVGARTDPGARWVTLGRIAPDWHASEPPNLEHMGWVETAPDWIAAADLVISSAGNTTCHQVLRSGVPWIVIPEWRYFDEQREKGAALARAGAAHVLTDWPSSAQSWTAALTSSRETHDPAAQTRLVQDGADKLAGRWLHDLAERLWALADAPAANPISAQ</sequence>
<proteinExistence type="predicted"/>
<comment type="caution">
    <text evidence="2">The sequence shown here is derived from an EMBL/GenBank/DDBJ whole genome shotgun (WGS) entry which is preliminary data.</text>
</comment>
<dbReference type="InterPro" id="IPR007235">
    <property type="entry name" value="Glyco_trans_28_C"/>
</dbReference>
<dbReference type="PANTHER" id="PTHR21015">
    <property type="entry name" value="UDP-N-ACETYLGLUCOSAMINE--N-ACETYLMURAMYL-(PENTAPEPTIDE) PYROPHOSPHORYL-UNDECAPRENOL N-ACETYLGLUCOSAMINE TRANSFERASE 1"/>
    <property type="match status" value="1"/>
</dbReference>
<dbReference type="Proteomes" id="UP001265259">
    <property type="component" value="Unassembled WGS sequence"/>
</dbReference>
<dbReference type="EMBL" id="JAVRHL010000003">
    <property type="protein sequence ID" value="MDT0683766.1"/>
    <property type="molecule type" value="Genomic_DNA"/>
</dbReference>
<accession>A0ABU3DJC2</accession>
<organism evidence="2 3">
    <name type="scientific">Tropicimonas omnivorans</name>
    <dbReference type="NCBI Taxonomy" id="3075590"/>
    <lineage>
        <taxon>Bacteria</taxon>
        <taxon>Pseudomonadati</taxon>
        <taxon>Pseudomonadota</taxon>
        <taxon>Alphaproteobacteria</taxon>
        <taxon>Rhodobacterales</taxon>
        <taxon>Roseobacteraceae</taxon>
        <taxon>Tropicimonas</taxon>
    </lineage>
</organism>
<reference evidence="2 3" key="1">
    <citation type="submission" date="2023-09" db="EMBL/GenBank/DDBJ databases">
        <authorList>
            <person name="Rey-Velasco X."/>
        </authorList>
    </citation>
    <scope>NUCLEOTIDE SEQUENCE [LARGE SCALE GENOMIC DNA]</scope>
    <source>
        <strain evidence="2 3">F158</strain>
    </source>
</reference>
<dbReference type="PANTHER" id="PTHR21015:SF22">
    <property type="entry name" value="GLYCOSYLTRANSFERASE"/>
    <property type="match status" value="1"/>
</dbReference>
<keyword evidence="3" id="KW-1185">Reference proteome</keyword>
<dbReference type="RefSeq" id="WP_311692617.1">
    <property type="nucleotide sequence ID" value="NZ_JAVRHL010000003.1"/>
</dbReference>
<feature type="domain" description="Glycosyl transferase family 28 C-terminal" evidence="1">
    <location>
        <begin position="245"/>
        <end position="315"/>
    </location>
</feature>
<name>A0ABU3DJC2_9RHOB</name>
<protein>
    <submittedName>
        <fullName evidence="2">Glycosyltransferase</fullName>
    </submittedName>
</protein>
<dbReference type="Gene3D" id="3.40.50.2000">
    <property type="entry name" value="Glycogen Phosphorylase B"/>
    <property type="match status" value="1"/>
</dbReference>
<evidence type="ECO:0000259" key="1">
    <source>
        <dbReference type="Pfam" id="PF04101"/>
    </source>
</evidence>
<gene>
    <name evidence="2" type="ORF">RM543_13825</name>
</gene>
<dbReference type="Pfam" id="PF04101">
    <property type="entry name" value="Glyco_tran_28_C"/>
    <property type="match status" value="1"/>
</dbReference>
<dbReference type="SUPFAM" id="SSF53756">
    <property type="entry name" value="UDP-Glycosyltransferase/glycogen phosphorylase"/>
    <property type="match status" value="1"/>
</dbReference>
<evidence type="ECO:0000313" key="2">
    <source>
        <dbReference type="EMBL" id="MDT0683766.1"/>
    </source>
</evidence>
<evidence type="ECO:0000313" key="3">
    <source>
        <dbReference type="Proteomes" id="UP001265259"/>
    </source>
</evidence>